<name>A0A1E1LFB8_9HELO</name>
<dbReference type="Proteomes" id="UP000178912">
    <property type="component" value="Unassembled WGS sequence"/>
</dbReference>
<dbReference type="PANTHER" id="PTHR36847:SF1">
    <property type="entry name" value="AMIDOLIGASE ENZYME"/>
    <property type="match status" value="1"/>
</dbReference>
<dbReference type="Pfam" id="PF12224">
    <property type="entry name" value="Amidoligase_2"/>
    <property type="match status" value="1"/>
</dbReference>
<keyword evidence="2" id="KW-1185">Reference proteome</keyword>
<protein>
    <submittedName>
        <fullName evidence="1">Uncharacterized protein</fullName>
    </submittedName>
</protein>
<dbReference type="PANTHER" id="PTHR36847">
    <property type="entry name" value="AMIDOLIGASE ENZYME"/>
    <property type="match status" value="1"/>
</dbReference>
<proteinExistence type="predicted"/>
<evidence type="ECO:0000313" key="1">
    <source>
        <dbReference type="EMBL" id="CZT09221.1"/>
    </source>
</evidence>
<dbReference type="AlphaFoldDB" id="A0A1E1LFB8"/>
<evidence type="ECO:0000313" key="2">
    <source>
        <dbReference type="Proteomes" id="UP000178912"/>
    </source>
</evidence>
<dbReference type="OrthoDB" id="412402at2759"/>
<gene>
    <name evidence="1" type="ORF">RAG0_14056</name>
</gene>
<accession>A0A1E1LFB8</accession>
<dbReference type="InterPro" id="IPR022025">
    <property type="entry name" value="Amidoligase_2"/>
</dbReference>
<reference evidence="2" key="1">
    <citation type="submission" date="2016-03" db="EMBL/GenBank/DDBJ databases">
        <authorList>
            <person name="Guldener U."/>
        </authorList>
    </citation>
    <scope>NUCLEOTIDE SEQUENCE [LARGE SCALE GENOMIC DNA]</scope>
    <source>
        <strain evidence="2">04CH-RAC-A.6.1</strain>
    </source>
</reference>
<organism evidence="1 2">
    <name type="scientific">Rhynchosporium agropyri</name>
    <dbReference type="NCBI Taxonomy" id="914238"/>
    <lineage>
        <taxon>Eukaryota</taxon>
        <taxon>Fungi</taxon>
        <taxon>Dikarya</taxon>
        <taxon>Ascomycota</taxon>
        <taxon>Pezizomycotina</taxon>
        <taxon>Leotiomycetes</taxon>
        <taxon>Helotiales</taxon>
        <taxon>Ploettnerulaceae</taxon>
        <taxon>Rhynchosporium</taxon>
    </lineage>
</organism>
<dbReference type="EMBL" id="FJUX01000112">
    <property type="protein sequence ID" value="CZT09221.1"/>
    <property type="molecule type" value="Genomic_DNA"/>
</dbReference>
<sequence>MSYQNDEAVPLVYLSIETLVDIFDNPNLTFGIEMELDFSIARHLYFDWLATNPDIPPFSQPTNLDDLPSRRTEHRTSNRELFESGVTRGNFPKESALVPLRKDSFSTNSIQSANLRQNLMFYFLAFLNRELPSSDRRKGNLLIGEVKWGGAPKTAEANTWTLVHDDSLGPSRDSFAQAWPRKQSYDTMRHLFRCVGAELVSKVYLYSELAEKFFPALEELREHLEFSTNSNRHGAWFTSQEHLHVHFGIKDKDISVGIAQNLCALFGLFEHQIEKWFHRRQRNNYWCKDLREGMKTRKMVLIDPTATGDVDLEYLPERRYTPMGYCEGIYECKTLEELKTWCCGYSRGEVTDNLLKDRNGNISPPDTGCLWRSHTAVHISLARGNKPTTFEFRQHHGTTNPVEIKYWVELCGHLLRFACFLDEAGIQLRDPKRGSLEGSNTPTFLETFVEQDLLEIIGMTEEAKAHFKAQEERFFDQPHDDKRFAEAKLIEERIARVKAGEETGIEMDSKILASESYISHLEIRGLKPLPPIVYTASEITTISGLLDVFDFLKYDVVRIHNEIVNDTVLTLPRPRRGNRLSRKEIADFGIIEETGQIKAWLRYSDWINAEDKRRDANRGSRYWPLATLLSFISARGGSAGYSRGKKRSKDIDC</sequence>